<reference evidence="1" key="1">
    <citation type="submission" date="2020-05" db="EMBL/GenBank/DDBJ databases">
        <title>Mycena genomes resolve the evolution of fungal bioluminescence.</title>
        <authorList>
            <person name="Tsai I.J."/>
        </authorList>
    </citation>
    <scope>NUCLEOTIDE SEQUENCE</scope>
    <source>
        <strain evidence="1">CCC161011</strain>
    </source>
</reference>
<sequence>MSFNLEPAPQWAIDMNNVLLYQIDSTEGRRSMQTARTYNLNCKLDGDHLFPLPQPIPKPVLPPIPPAPAAGAPLVLPPALEPAPIFLPPAHPKFPAIKGAVYNLTAATLTALLVAYNLPPQNSVDAQRAAFASFIGVRL</sequence>
<dbReference type="OrthoDB" id="3044758at2759"/>
<comment type="caution">
    <text evidence="1">The sequence shown here is derived from an EMBL/GenBank/DDBJ whole genome shotgun (WGS) entry which is preliminary data.</text>
</comment>
<evidence type="ECO:0000313" key="2">
    <source>
        <dbReference type="Proteomes" id="UP000620124"/>
    </source>
</evidence>
<organism evidence="1 2">
    <name type="scientific">Mycena venus</name>
    <dbReference type="NCBI Taxonomy" id="2733690"/>
    <lineage>
        <taxon>Eukaryota</taxon>
        <taxon>Fungi</taxon>
        <taxon>Dikarya</taxon>
        <taxon>Basidiomycota</taxon>
        <taxon>Agaricomycotina</taxon>
        <taxon>Agaricomycetes</taxon>
        <taxon>Agaricomycetidae</taxon>
        <taxon>Agaricales</taxon>
        <taxon>Marasmiineae</taxon>
        <taxon>Mycenaceae</taxon>
        <taxon>Mycena</taxon>
    </lineage>
</organism>
<protein>
    <submittedName>
        <fullName evidence="1">Uncharacterized protein</fullName>
    </submittedName>
</protein>
<proteinExistence type="predicted"/>
<dbReference type="AlphaFoldDB" id="A0A8H6WST8"/>
<evidence type="ECO:0000313" key="1">
    <source>
        <dbReference type="EMBL" id="KAF7328742.1"/>
    </source>
</evidence>
<name>A0A8H6WST8_9AGAR</name>
<gene>
    <name evidence="1" type="ORF">MVEN_02502900</name>
</gene>
<dbReference type="EMBL" id="JACAZI010000034">
    <property type="protein sequence ID" value="KAF7328742.1"/>
    <property type="molecule type" value="Genomic_DNA"/>
</dbReference>
<dbReference type="Proteomes" id="UP000620124">
    <property type="component" value="Unassembled WGS sequence"/>
</dbReference>
<accession>A0A8H6WST8</accession>
<keyword evidence="2" id="KW-1185">Reference proteome</keyword>